<reference evidence="8" key="2">
    <citation type="submission" date="2021-04" db="EMBL/GenBank/DDBJ databases">
        <authorList>
            <person name="Gilroy R."/>
        </authorList>
    </citation>
    <scope>NUCLEOTIDE SEQUENCE</scope>
    <source>
        <strain evidence="8">ChiBcec8-14828</strain>
    </source>
</reference>
<evidence type="ECO:0000256" key="1">
    <source>
        <dbReference type="ARBA" id="ARBA00004651"/>
    </source>
</evidence>
<keyword evidence="4 6" id="KW-1133">Transmembrane helix</keyword>
<evidence type="ECO:0000313" key="8">
    <source>
        <dbReference type="EMBL" id="HJB39134.1"/>
    </source>
</evidence>
<gene>
    <name evidence="8" type="ORF">H9943_01905</name>
</gene>
<feature type="domain" description="Cache" evidence="7">
    <location>
        <begin position="49"/>
        <end position="289"/>
    </location>
</feature>
<comment type="subcellular location">
    <subcellularLocation>
        <location evidence="1">Cell membrane</location>
        <topology evidence="1">Multi-pass membrane protein</topology>
    </subcellularLocation>
</comment>
<protein>
    <submittedName>
        <fullName evidence="8">Cache 3/Cache 2 fusion domain-containing protein</fullName>
    </submittedName>
</protein>
<dbReference type="InterPro" id="IPR029151">
    <property type="entry name" value="Sensor-like_sf"/>
</dbReference>
<evidence type="ECO:0000259" key="7">
    <source>
        <dbReference type="Pfam" id="PF02743"/>
    </source>
</evidence>
<name>A0A9D2M215_9FIRM</name>
<dbReference type="Gene3D" id="3.30.450.20">
    <property type="entry name" value="PAS domain"/>
    <property type="match status" value="2"/>
</dbReference>
<reference evidence="8" key="1">
    <citation type="journal article" date="2021" name="PeerJ">
        <title>Extensive microbial diversity within the chicken gut microbiome revealed by metagenomics and culture.</title>
        <authorList>
            <person name="Gilroy R."/>
            <person name="Ravi A."/>
            <person name="Getino M."/>
            <person name="Pursley I."/>
            <person name="Horton D.L."/>
            <person name="Alikhan N.F."/>
            <person name="Baker D."/>
            <person name="Gharbi K."/>
            <person name="Hall N."/>
            <person name="Watson M."/>
            <person name="Adriaenssens E.M."/>
            <person name="Foster-Nyarko E."/>
            <person name="Jarju S."/>
            <person name="Secka A."/>
            <person name="Antonio M."/>
            <person name="Oren A."/>
            <person name="Chaudhuri R.R."/>
            <person name="La Ragione R."/>
            <person name="Hildebrand F."/>
            <person name="Pallen M.J."/>
        </authorList>
    </citation>
    <scope>NUCLEOTIDE SEQUENCE</scope>
    <source>
        <strain evidence="8">ChiBcec8-14828</strain>
    </source>
</reference>
<feature type="transmembrane region" description="Helical" evidence="6">
    <location>
        <begin position="12"/>
        <end position="35"/>
    </location>
</feature>
<dbReference type="GO" id="GO:0005886">
    <property type="term" value="C:plasma membrane"/>
    <property type="evidence" value="ECO:0007669"/>
    <property type="project" value="UniProtKB-SubCell"/>
</dbReference>
<dbReference type="AlphaFoldDB" id="A0A9D2M215"/>
<accession>A0A9D2M215</accession>
<evidence type="ECO:0000256" key="2">
    <source>
        <dbReference type="ARBA" id="ARBA00022475"/>
    </source>
</evidence>
<dbReference type="InterPro" id="IPR033479">
    <property type="entry name" value="dCache_1"/>
</dbReference>
<dbReference type="Proteomes" id="UP000824209">
    <property type="component" value="Unassembled WGS sequence"/>
</dbReference>
<dbReference type="SUPFAM" id="SSF103190">
    <property type="entry name" value="Sensory domain-like"/>
    <property type="match status" value="1"/>
</dbReference>
<dbReference type="CDD" id="cd18773">
    <property type="entry name" value="PDC1_HK_sensor"/>
    <property type="match status" value="1"/>
</dbReference>
<evidence type="ECO:0000256" key="3">
    <source>
        <dbReference type="ARBA" id="ARBA00022692"/>
    </source>
</evidence>
<comment type="caution">
    <text evidence="8">The sequence shown here is derived from an EMBL/GenBank/DDBJ whole genome shotgun (WGS) entry which is preliminary data.</text>
</comment>
<proteinExistence type="predicted"/>
<dbReference type="CDD" id="cd12912">
    <property type="entry name" value="PDC2_MCP_like"/>
    <property type="match status" value="1"/>
</dbReference>
<keyword evidence="5 6" id="KW-0472">Membrane</keyword>
<evidence type="ECO:0000256" key="4">
    <source>
        <dbReference type="ARBA" id="ARBA00022989"/>
    </source>
</evidence>
<keyword evidence="2" id="KW-1003">Cell membrane</keyword>
<dbReference type="EMBL" id="DWYA01000020">
    <property type="protein sequence ID" value="HJB39134.1"/>
    <property type="molecule type" value="Genomic_DNA"/>
</dbReference>
<evidence type="ECO:0000256" key="5">
    <source>
        <dbReference type="ARBA" id="ARBA00023136"/>
    </source>
</evidence>
<sequence>MVKQKGRFRLGVNGKLLMGIGVPILVILVVLEIVITSQVTSVTSKIKTENISNQIQAASSQVEEYFQKFIVSGKILANRRTIKTLLEEAEAADSNFRFQTSEEYANVIKDLHQAQSVQGSVVQGVWVTGIKNSQLIQSDGYSSDASFEVTERAWYQSLLEKPGETIVSPAYADVSTGNVVVTIATPIYNSANKMIGAIGTDIALTELQTYLQEISIGQQGYLTVYDSNQNLIYHPDESLLMHNLSEITYSDNMMSALQNHQASGMMKYQRDNKSFYGSTDYLESMGWSVMGCMPESEYVQETLLVKVSIRIGFAVCILLLAGICTYQSRKIVKPLQVLNGAAKEFANGNLDVSIQKQQTTKWEI</sequence>
<evidence type="ECO:0000313" key="9">
    <source>
        <dbReference type="Proteomes" id="UP000824209"/>
    </source>
</evidence>
<keyword evidence="3 6" id="KW-0812">Transmembrane</keyword>
<organism evidence="8 9">
    <name type="scientific">Candidatus Ruthenibacterium avium</name>
    <dbReference type="NCBI Taxonomy" id="2838751"/>
    <lineage>
        <taxon>Bacteria</taxon>
        <taxon>Bacillati</taxon>
        <taxon>Bacillota</taxon>
        <taxon>Clostridia</taxon>
        <taxon>Eubacteriales</taxon>
        <taxon>Oscillospiraceae</taxon>
        <taxon>Ruthenibacterium</taxon>
    </lineage>
</organism>
<dbReference type="Pfam" id="PF02743">
    <property type="entry name" value="dCache_1"/>
    <property type="match status" value="1"/>
</dbReference>
<dbReference type="Gene3D" id="6.10.340.10">
    <property type="match status" value="1"/>
</dbReference>
<evidence type="ECO:0000256" key="6">
    <source>
        <dbReference type="SAM" id="Phobius"/>
    </source>
</evidence>